<feature type="compositionally biased region" description="Acidic residues" evidence="1">
    <location>
        <begin position="426"/>
        <end position="437"/>
    </location>
</feature>
<name>A0A9P0GDE7_9CUCU</name>
<dbReference type="Proteomes" id="UP001153636">
    <property type="component" value="Chromosome 2"/>
</dbReference>
<evidence type="ECO:0000259" key="2">
    <source>
        <dbReference type="Pfam" id="PF16064"/>
    </source>
</evidence>
<feature type="compositionally biased region" description="Basic residues" evidence="1">
    <location>
        <begin position="392"/>
        <end position="401"/>
    </location>
</feature>
<accession>A0A9P0GDE7</accession>
<evidence type="ECO:0000256" key="1">
    <source>
        <dbReference type="SAM" id="MobiDB-lite"/>
    </source>
</evidence>
<feature type="region of interest" description="Disordered" evidence="1">
    <location>
        <begin position="383"/>
        <end position="437"/>
    </location>
</feature>
<evidence type="ECO:0000313" key="3">
    <source>
        <dbReference type="EMBL" id="CAH1106836.1"/>
    </source>
</evidence>
<feature type="domain" description="DUF4806" evidence="2">
    <location>
        <begin position="266"/>
        <end position="354"/>
    </location>
</feature>
<organism evidence="3 4">
    <name type="scientific">Psylliodes chrysocephalus</name>
    <dbReference type="NCBI Taxonomy" id="3402493"/>
    <lineage>
        <taxon>Eukaryota</taxon>
        <taxon>Metazoa</taxon>
        <taxon>Ecdysozoa</taxon>
        <taxon>Arthropoda</taxon>
        <taxon>Hexapoda</taxon>
        <taxon>Insecta</taxon>
        <taxon>Pterygota</taxon>
        <taxon>Neoptera</taxon>
        <taxon>Endopterygota</taxon>
        <taxon>Coleoptera</taxon>
        <taxon>Polyphaga</taxon>
        <taxon>Cucujiformia</taxon>
        <taxon>Chrysomeloidea</taxon>
        <taxon>Chrysomelidae</taxon>
        <taxon>Galerucinae</taxon>
        <taxon>Alticini</taxon>
        <taxon>Psylliodes</taxon>
    </lineage>
</organism>
<keyword evidence="4" id="KW-1185">Reference proteome</keyword>
<reference evidence="3" key="1">
    <citation type="submission" date="2022-01" db="EMBL/GenBank/DDBJ databases">
        <authorList>
            <person name="King R."/>
        </authorList>
    </citation>
    <scope>NUCLEOTIDE SEQUENCE</scope>
</reference>
<dbReference type="OrthoDB" id="6775595at2759"/>
<gene>
    <name evidence="3" type="ORF">PSYICH_LOCUS7350</name>
</gene>
<evidence type="ECO:0000313" key="4">
    <source>
        <dbReference type="Proteomes" id="UP001153636"/>
    </source>
</evidence>
<proteinExistence type="predicted"/>
<dbReference type="Pfam" id="PF16064">
    <property type="entry name" value="DUF4806"/>
    <property type="match status" value="1"/>
</dbReference>
<protein>
    <recommendedName>
        <fullName evidence="2">DUF4806 domain-containing protein</fullName>
    </recommendedName>
</protein>
<dbReference type="InterPro" id="IPR032071">
    <property type="entry name" value="DUF4806"/>
</dbReference>
<dbReference type="EMBL" id="OV651814">
    <property type="protein sequence ID" value="CAH1106836.1"/>
    <property type="molecule type" value="Genomic_DNA"/>
</dbReference>
<sequence length="437" mass="50260">MSENKPGPHFKIVETIEAGRPVLSVVPFKWIQNKYLFWPPKNVKEHINNINSTPNSNWSKIMCRIKRPYFRSRQEANNELLEMSGGSATSSSSEYGIEPTKRLRQANNQTNFEKSFKNKRLISLSQPFIQEECISVTLAPLNEQNFIPNTTAVSLNLITSQDILDAEFINIGQLDEQPDKQSDEQHIERPTEPAFDAENFKELVFGQIKEMRMELKKAKNEIISCFTDVMARTVAAIKSDFDAKLAAIQVQQVYRDQLYDDIFQFAPVSTPDELMQLEQNLLDKNFEKQVIDHFKKIIGDIPDTSGGLDTCYIIIDKFFDKQFMVQCSWTGGSRSDTLKCSIRNCKNILNVFFTIIRSSNKNFAEILLKKFFVGITNNAKKRSMTGGIRQSSVHRRKKLIKKQPPPNEFGTQKEDFDDNTQHQQEQEDISEENSETD</sequence>
<dbReference type="AlphaFoldDB" id="A0A9P0GDE7"/>